<dbReference type="Proteomes" id="UP000629619">
    <property type="component" value="Unassembled WGS sequence"/>
</dbReference>
<protein>
    <submittedName>
        <fullName evidence="2">Uncharacterized protein</fullName>
    </submittedName>
</protein>
<feature type="compositionally biased region" description="Low complexity" evidence="1">
    <location>
        <begin position="51"/>
        <end position="60"/>
    </location>
</feature>
<dbReference type="EMBL" id="BOMW01000023">
    <property type="protein sequence ID" value="GIF05058.1"/>
    <property type="molecule type" value="Genomic_DNA"/>
</dbReference>
<evidence type="ECO:0000313" key="3">
    <source>
        <dbReference type="Proteomes" id="UP000629619"/>
    </source>
</evidence>
<comment type="caution">
    <text evidence="2">The sequence shown here is derived from an EMBL/GenBank/DDBJ whole genome shotgun (WGS) entry which is preliminary data.</text>
</comment>
<organism evidence="2 3">
    <name type="scientific">Actinoplanes siamensis</name>
    <dbReference type="NCBI Taxonomy" id="1223317"/>
    <lineage>
        <taxon>Bacteria</taxon>
        <taxon>Bacillati</taxon>
        <taxon>Actinomycetota</taxon>
        <taxon>Actinomycetes</taxon>
        <taxon>Micromonosporales</taxon>
        <taxon>Micromonosporaceae</taxon>
        <taxon>Actinoplanes</taxon>
    </lineage>
</organism>
<reference evidence="2" key="1">
    <citation type="submission" date="2021-01" db="EMBL/GenBank/DDBJ databases">
        <title>Whole genome shotgun sequence of Actinoplanes siamensis NBRC 109076.</title>
        <authorList>
            <person name="Komaki H."/>
            <person name="Tamura T."/>
        </authorList>
    </citation>
    <scope>NUCLEOTIDE SEQUENCE</scope>
    <source>
        <strain evidence="2">NBRC 109076</strain>
    </source>
</reference>
<gene>
    <name evidence="2" type="ORF">Asi03nite_25960</name>
</gene>
<sequence length="108" mass="11519">MSPLPQILTASLKKTGLHKPNDAIVVRRRSGRTTISSKRVGESLNPRSRTGGAAAQGAGQRTLCRVHAQNSAQPVVRPGAPAARLVSGIAGRPGYRRRRAEVAARLHR</sequence>
<dbReference type="AlphaFoldDB" id="A0A919N634"/>
<keyword evidence="3" id="KW-1185">Reference proteome</keyword>
<accession>A0A919N634</accession>
<feature type="region of interest" description="Disordered" evidence="1">
    <location>
        <begin position="35"/>
        <end position="60"/>
    </location>
</feature>
<evidence type="ECO:0000313" key="2">
    <source>
        <dbReference type="EMBL" id="GIF05058.1"/>
    </source>
</evidence>
<name>A0A919N634_9ACTN</name>
<proteinExistence type="predicted"/>
<evidence type="ECO:0000256" key="1">
    <source>
        <dbReference type="SAM" id="MobiDB-lite"/>
    </source>
</evidence>